<gene>
    <name evidence="2" type="ORF">TWF191_010183</name>
</gene>
<comment type="caution">
    <text evidence="2">The sequence shown here is derived from an EMBL/GenBank/DDBJ whole genome shotgun (WGS) entry which is preliminary data.</text>
</comment>
<reference evidence="2 3" key="1">
    <citation type="submission" date="2019-06" db="EMBL/GenBank/DDBJ databases">
        <authorList>
            <person name="Palmer J.M."/>
        </authorList>
    </citation>
    <scope>NUCLEOTIDE SEQUENCE [LARGE SCALE GENOMIC DNA]</scope>
    <source>
        <strain evidence="2 3">TWF191</strain>
    </source>
</reference>
<proteinExistence type="predicted"/>
<protein>
    <submittedName>
        <fullName evidence="2">Uncharacterized protein</fullName>
    </submittedName>
</protein>
<dbReference type="Proteomes" id="UP000483672">
    <property type="component" value="Unassembled WGS sequence"/>
</dbReference>
<sequence>MLHELKTHDEEEHLVPMSTGMSITKHGTPRLLPAVDSSSITLSRRAVVDKRNVVSRTPQDTTSPPLSASRLLEAYFKGHNVKFINGNL</sequence>
<evidence type="ECO:0000256" key="1">
    <source>
        <dbReference type="SAM" id="MobiDB-lite"/>
    </source>
</evidence>
<dbReference type="EMBL" id="WIPF01000008">
    <property type="protein sequence ID" value="KAF3230297.1"/>
    <property type="molecule type" value="Genomic_DNA"/>
</dbReference>
<feature type="compositionally biased region" description="Basic and acidic residues" evidence="1">
    <location>
        <begin position="1"/>
        <end position="14"/>
    </location>
</feature>
<dbReference type="AlphaFoldDB" id="A0A7C8R419"/>
<feature type="region of interest" description="Disordered" evidence="1">
    <location>
        <begin position="1"/>
        <end position="30"/>
    </location>
</feature>
<evidence type="ECO:0000313" key="3">
    <source>
        <dbReference type="Proteomes" id="UP000483672"/>
    </source>
</evidence>
<name>A0A7C8R419_ORBOL</name>
<organism evidence="2 3">
    <name type="scientific">Orbilia oligospora</name>
    <name type="common">Nematode-trapping fungus</name>
    <name type="synonym">Arthrobotrys oligospora</name>
    <dbReference type="NCBI Taxonomy" id="2813651"/>
    <lineage>
        <taxon>Eukaryota</taxon>
        <taxon>Fungi</taxon>
        <taxon>Dikarya</taxon>
        <taxon>Ascomycota</taxon>
        <taxon>Pezizomycotina</taxon>
        <taxon>Orbiliomycetes</taxon>
        <taxon>Orbiliales</taxon>
        <taxon>Orbiliaceae</taxon>
        <taxon>Orbilia</taxon>
    </lineage>
</organism>
<accession>A0A7C8R419</accession>
<evidence type="ECO:0000313" key="2">
    <source>
        <dbReference type="EMBL" id="KAF3230297.1"/>
    </source>
</evidence>